<accession>A0A562S7H7</accession>
<proteinExistence type="predicted"/>
<reference evidence="2 3" key="1">
    <citation type="submission" date="2019-07" db="EMBL/GenBank/DDBJ databases">
        <title>Genome sequencing of 100 strains of the haloalkaliphilic chemolithoautotrophic sulfur-oxidizing bacterium Thioalkalivibrio.</title>
        <authorList>
            <person name="Muyzer G."/>
        </authorList>
    </citation>
    <scope>NUCLEOTIDE SEQUENCE [LARGE SCALE GENOMIC DNA]</scope>
    <source>
        <strain evidence="2 3">ASO4-4</strain>
    </source>
</reference>
<gene>
    <name evidence="2" type="ORF">LZ24_00184</name>
</gene>
<evidence type="ECO:0000256" key="1">
    <source>
        <dbReference type="SAM" id="MobiDB-lite"/>
    </source>
</evidence>
<comment type="caution">
    <text evidence="2">The sequence shown here is derived from an EMBL/GenBank/DDBJ whole genome shotgun (WGS) entry which is preliminary data.</text>
</comment>
<feature type="compositionally biased region" description="Basic residues" evidence="1">
    <location>
        <begin position="112"/>
        <end position="127"/>
    </location>
</feature>
<evidence type="ECO:0000313" key="2">
    <source>
        <dbReference type="EMBL" id="TWI77375.1"/>
    </source>
</evidence>
<dbReference type="AlphaFoldDB" id="A0A562S7H7"/>
<evidence type="ECO:0000313" key="3">
    <source>
        <dbReference type="Proteomes" id="UP000318307"/>
    </source>
</evidence>
<feature type="region of interest" description="Disordered" evidence="1">
    <location>
        <begin position="101"/>
        <end position="127"/>
    </location>
</feature>
<keyword evidence="3" id="KW-1185">Reference proteome</keyword>
<sequence>MEKSLPCEGVLDAGDLSAIRSLWRAVLARAIADSLMHRAIEDGSHPGTWKSQANRLELWQAFRWIEIAGPDFQVVCRLAGFDPETVRQAVRKANIRTLSTGPRIWGAASPPKPKRPRGRPRVGGRPF</sequence>
<dbReference type="Proteomes" id="UP000318307">
    <property type="component" value="Unassembled WGS sequence"/>
</dbReference>
<dbReference type="EMBL" id="VLLC01000001">
    <property type="protein sequence ID" value="TWI77375.1"/>
    <property type="molecule type" value="Genomic_DNA"/>
</dbReference>
<dbReference type="RefSeq" id="WP_144681361.1">
    <property type="nucleotide sequence ID" value="NZ_VLLC01000001.1"/>
</dbReference>
<protein>
    <submittedName>
        <fullName evidence="2">Uncharacterized protein</fullName>
    </submittedName>
</protein>
<organism evidence="2 3">
    <name type="scientific">Desulfobotulus alkaliphilus</name>
    <dbReference type="NCBI Taxonomy" id="622671"/>
    <lineage>
        <taxon>Bacteria</taxon>
        <taxon>Pseudomonadati</taxon>
        <taxon>Thermodesulfobacteriota</taxon>
        <taxon>Desulfobacteria</taxon>
        <taxon>Desulfobacterales</taxon>
        <taxon>Desulfobacteraceae</taxon>
        <taxon>Desulfobotulus</taxon>
    </lineage>
</organism>
<name>A0A562S7H7_9BACT</name>